<evidence type="ECO:0000256" key="10">
    <source>
        <dbReference type="SAM" id="Phobius"/>
    </source>
</evidence>
<evidence type="ECO:0000256" key="2">
    <source>
        <dbReference type="ARBA" id="ARBA00010962"/>
    </source>
</evidence>
<dbReference type="Pfam" id="PF03935">
    <property type="entry name" value="SKN1_KRE6_Sbg1"/>
    <property type="match status" value="1"/>
</dbReference>
<dbReference type="STRING" id="1305764.R9PC45"/>
<sequence length="661" mass="71966">MSAPAEILENGSTLSHGATTASQISPQSSTISPQASASEKPSPTSDDSPYLDSEGHVTKAQSSMPFADFVIENDDLHDYESQTKVQRRMDPRVLLDLTTLSIVIAGIILLFLGYPLIEFGHLASGKKDGFNLGGTNATGQVPNLANVRMSLIDPDTPQDVLTKASVDGSQELQLVFSDEFNTDGRSFYPGDDPFWTAVDLWPWPTGDFEWYSPEAVTTSGGNLVITADQVETNNLNFRSGQLTTWNQFCFTGGYIEVRLQLPGSSSVSGWWPAVWTMGNLGRANYGATTQGTWPYAYDACDVGTLANQTYPDGSGPEGALTSGATVFNNKYHTSSISWQPGQRLSACTCPGEDHPGPKDSSGNFVGRAAPEIDVIEAQVGGGIGGVSQSGQWMPANYGYELINTTGTEYTFFQPTAQLNSYQGNVLQQSASGVANTLQTAYQYSGGDFAVYGFEYKAGYDGYIHWINNNERSWSLFSGALAADPRVNISRRPVPQEPMYILMNLALSSGFGTIEWDRLRFPGKMLIDYVRVYQPKGQTNVGCDPDDFPTQAYINKHIEAYSNPNLVSSNRTSAITISSADFVLSASRSTKQFTYCIRDHLTALRVAFLSAVKASVRATGNENRAKVHSQNETAKRVVVVIHVLSEQLIYAENNTKCGKRIR</sequence>
<dbReference type="InterPro" id="IPR000757">
    <property type="entry name" value="Beta-glucanase-like"/>
</dbReference>
<keyword evidence="3 10" id="KW-0812">Transmembrane</keyword>
<dbReference type="SUPFAM" id="SSF49899">
    <property type="entry name" value="Concanavalin A-like lectins/glucanases"/>
    <property type="match status" value="1"/>
</dbReference>
<dbReference type="GO" id="GO:0015926">
    <property type="term" value="F:glucosidase activity"/>
    <property type="evidence" value="ECO:0007669"/>
    <property type="project" value="TreeGrafter"/>
</dbReference>
<keyword evidence="8" id="KW-0961">Cell wall biogenesis/degradation</keyword>
<evidence type="ECO:0000256" key="6">
    <source>
        <dbReference type="ARBA" id="ARBA00023136"/>
    </source>
</evidence>
<gene>
    <name evidence="12" type="ORF">PHSY_006538</name>
</gene>
<evidence type="ECO:0000256" key="3">
    <source>
        <dbReference type="ARBA" id="ARBA00022692"/>
    </source>
</evidence>
<keyword evidence="4" id="KW-0735">Signal-anchor</keyword>
<dbReference type="OrthoDB" id="412647at2759"/>
<evidence type="ECO:0000256" key="7">
    <source>
        <dbReference type="ARBA" id="ARBA00023180"/>
    </source>
</evidence>
<keyword evidence="12" id="KW-0378">Hydrolase</keyword>
<keyword evidence="7" id="KW-0325">Glycoprotein</keyword>
<dbReference type="GO" id="GO:0005789">
    <property type="term" value="C:endoplasmic reticulum membrane"/>
    <property type="evidence" value="ECO:0007669"/>
    <property type="project" value="TreeGrafter"/>
</dbReference>
<comment type="similarity">
    <text evidence="2">Belongs to the SKN1/KRE6 family.</text>
</comment>
<dbReference type="RefSeq" id="XP_012192528.1">
    <property type="nucleotide sequence ID" value="XM_012337138.1"/>
</dbReference>
<proteinExistence type="inferred from homology"/>
<accession>R9PC45</accession>
<dbReference type="PANTHER" id="PTHR31361">
    <property type="entry name" value="BETA-GLUCAN SYNTHESIS-ASSOCIATED PROTEIN KRE6-RELATED"/>
    <property type="match status" value="1"/>
</dbReference>
<evidence type="ECO:0000256" key="5">
    <source>
        <dbReference type="ARBA" id="ARBA00022989"/>
    </source>
</evidence>
<dbReference type="GeneID" id="24111807"/>
<evidence type="ECO:0000256" key="4">
    <source>
        <dbReference type="ARBA" id="ARBA00022968"/>
    </source>
</evidence>
<keyword evidence="13" id="KW-1185">Reference proteome</keyword>
<evidence type="ECO:0000256" key="9">
    <source>
        <dbReference type="SAM" id="MobiDB-lite"/>
    </source>
</evidence>
<name>R9PC45_PSEHS</name>
<evidence type="ECO:0000256" key="1">
    <source>
        <dbReference type="ARBA" id="ARBA00004606"/>
    </source>
</evidence>
<evidence type="ECO:0000313" key="13">
    <source>
        <dbReference type="Proteomes" id="UP000014071"/>
    </source>
</evidence>
<dbReference type="Proteomes" id="UP000014071">
    <property type="component" value="Unassembled WGS sequence"/>
</dbReference>
<reference evidence="13" key="1">
    <citation type="journal article" date="2013" name="Genome Announc.">
        <title>Draft genome sequence of the basidiomycetous yeast-like fungus Pseudozyma hubeiensis SY62, which produces an abundant amount of the biosurfactant mannosylerythritol lipids.</title>
        <authorList>
            <person name="Konishi M."/>
            <person name="Hatada Y."/>
            <person name="Horiuchi J."/>
        </authorList>
    </citation>
    <scope>NUCLEOTIDE SEQUENCE [LARGE SCALE GENOMIC DNA]</scope>
    <source>
        <strain evidence="13">SY62</strain>
    </source>
</reference>
<dbReference type="GO" id="GO:0005886">
    <property type="term" value="C:plasma membrane"/>
    <property type="evidence" value="ECO:0007669"/>
    <property type="project" value="TreeGrafter"/>
</dbReference>
<comment type="subcellular location">
    <subcellularLocation>
        <location evidence="1">Membrane</location>
        <topology evidence="1">Single-pass type II membrane protein</topology>
    </subcellularLocation>
</comment>
<evidence type="ECO:0000256" key="8">
    <source>
        <dbReference type="ARBA" id="ARBA00023316"/>
    </source>
</evidence>
<keyword evidence="6 10" id="KW-0472">Membrane</keyword>
<dbReference type="PROSITE" id="PS51762">
    <property type="entry name" value="GH16_2"/>
    <property type="match status" value="1"/>
</dbReference>
<evidence type="ECO:0000313" key="12">
    <source>
        <dbReference type="EMBL" id="GAC98941.1"/>
    </source>
</evidence>
<feature type="transmembrane region" description="Helical" evidence="10">
    <location>
        <begin position="93"/>
        <end position="117"/>
    </location>
</feature>
<evidence type="ECO:0000259" key="11">
    <source>
        <dbReference type="PROSITE" id="PS51762"/>
    </source>
</evidence>
<organism evidence="12 13">
    <name type="scientific">Pseudozyma hubeiensis (strain SY62)</name>
    <name type="common">Yeast</name>
    <dbReference type="NCBI Taxonomy" id="1305764"/>
    <lineage>
        <taxon>Eukaryota</taxon>
        <taxon>Fungi</taxon>
        <taxon>Dikarya</taxon>
        <taxon>Basidiomycota</taxon>
        <taxon>Ustilaginomycotina</taxon>
        <taxon>Ustilaginomycetes</taxon>
        <taxon>Ustilaginales</taxon>
        <taxon>Ustilaginaceae</taxon>
        <taxon>Pseudozyma</taxon>
    </lineage>
</organism>
<dbReference type="PANTHER" id="PTHR31361:SF1">
    <property type="entry name" value="BETA-GLUCAN SYNTHESIS-ASSOCIATED PROTEIN KRE6-RELATED"/>
    <property type="match status" value="1"/>
</dbReference>
<keyword evidence="5 10" id="KW-1133">Transmembrane helix</keyword>
<dbReference type="GO" id="GO:0031505">
    <property type="term" value="P:fungal-type cell wall organization"/>
    <property type="evidence" value="ECO:0007669"/>
    <property type="project" value="TreeGrafter"/>
</dbReference>
<dbReference type="InterPro" id="IPR013320">
    <property type="entry name" value="ConA-like_dom_sf"/>
</dbReference>
<dbReference type="HOGENOM" id="CLU_010811_3_1_1"/>
<protein>
    <submittedName>
        <fullName evidence="12">Glycoside hydrolase</fullName>
    </submittedName>
</protein>
<dbReference type="FunFam" id="2.60.120.200:FF:000135">
    <property type="entry name" value="Related to KRE6-glucan synthase subunit"/>
    <property type="match status" value="1"/>
</dbReference>
<feature type="domain" description="GH16" evidence="11">
    <location>
        <begin position="151"/>
        <end position="537"/>
    </location>
</feature>
<dbReference type="eggNOG" id="ENOG502QR13">
    <property type="taxonomic scope" value="Eukaryota"/>
</dbReference>
<dbReference type="Gene3D" id="2.60.120.200">
    <property type="match status" value="2"/>
</dbReference>
<feature type="compositionally biased region" description="Low complexity" evidence="9">
    <location>
        <begin position="18"/>
        <end position="38"/>
    </location>
</feature>
<dbReference type="InterPro" id="IPR005629">
    <property type="entry name" value="Skn1/Kre6/Sbg1"/>
</dbReference>
<dbReference type="AlphaFoldDB" id="R9PC45"/>
<dbReference type="EMBL" id="DF238822">
    <property type="protein sequence ID" value="GAC98941.1"/>
    <property type="molecule type" value="Genomic_DNA"/>
</dbReference>
<dbReference type="GO" id="GO:0006078">
    <property type="term" value="P:(1-&gt;6)-beta-D-glucan biosynthetic process"/>
    <property type="evidence" value="ECO:0007669"/>
    <property type="project" value="TreeGrafter"/>
</dbReference>
<feature type="region of interest" description="Disordered" evidence="9">
    <location>
        <begin position="1"/>
        <end position="55"/>
    </location>
</feature>